<keyword evidence="8" id="KW-0137">Centromere</keyword>
<dbReference type="AlphaFoldDB" id="A0A2I0UQG5"/>
<feature type="region of interest" description="Disordered" evidence="10">
    <location>
        <begin position="639"/>
        <end position="686"/>
    </location>
</feature>
<keyword evidence="3" id="KW-0158">Chromosome</keyword>
<protein>
    <submittedName>
        <fullName evidence="12">Shugoshin-like 2</fullName>
    </submittedName>
</protein>
<reference evidence="13" key="2">
    <citation type="submission" date="2017-12" db="EMBL/GenBank/DDBJ databases">
        <title>Genome sequence of the Bar-tailed Godwit (Limosa lapponica baueri).</title>
        <authorList>
            <person name="Lima N.C.B."/>
            <person name="Parody-Merino A.M."/>
            <person name="Battley P.F."/>
            <person name="Fidler A.E."/>
            <person name="Prosdocimi F."/>
        </authorList>
    </citation>
    <scope>NUCLEOTIDE SEQUENCE [LARGE SCALE GENOMIC DNA]</scope>
</reference>
<feature type="region of interest" description="Disordered" evidence="10">
    <location>
        <begin position="322"/>
        <end position="374"/>
    </location>
</feature>
<feature type="coiled-coil region" evidence="9">
    <location>
        <begin position="88"/>
        <end position="115"/>
    </location>
</feature>
<evidence type="ECO:0000256" key="1">
    <source>
        <dbReference type="ARBA" id="ARBA00004584"/>
    </source>
</evidence>
<dbReference type="EMBL" id="KZ505656">
    <property type="protein sequence ID" value="PKU48281.1"/>
    <property type="molecule type" value="Genomic_DNA"/>
</dbReference>
<evidence type="ECO:0000256" key="6">
    <source>
        <dbReference type="ARBA" id="ARBA00023054"/>
    </source>
</evidence>
<evidence type="ECO:0000256" key="5">
    <source>
        <dbReference type="ARBA" id="ARBA00022829"/>
    </source>
</evidence>
<evidence type="ECO:0000256" key="10">
    <source>
        <dbReference type="SAM" id="MobiDB-lite"/>
    </source>
</evidence>
<dbReference type="PANTHER" id="PTHR21577">
    <property type="entry name" value="SHUGOSHIN"/>
    <property type="match status" value="1"/>
</dbReference>
<proteinExistence type="inferred from homology"/>
<gene>
    <name evidence="12" type="ORF">llap_1383</name>
</gene>
<dbReference type="GO" id="GO:0005634">
    <property type="term" value="C:nucleus"/>
    <property type="evidence" value="ECO:0007669"/>
    <property type="project" value="InterPro"/>
</dbReference>
<evidence type="ECO:0000259" key="11">
    <source>
        <dbReference type="Pfam" id="PF07557"/>
    </source>
</evidence>
<keyword evidence="4" id="KW-0132">Cell division</keyword>
<reference evidence="13" key="1">
    <citation type="submission" date="2017-11" db="EMBL/GenBank/DDBJ databases">
        <authorList>
            <person name="Lima N.C."/>
            <person name="Parody-Merino A.M."/>
            <person name="Battley P.F."/>
            <person name="Fidler A.E."/>
            <person name="Prosdocimi F."/>
        </authorList>
    </citation>
    <scope>NUCLEOTIDE SEQUENCE [LARGE SCALE GENOMIC DNA]</scope>
</reference>
<feature type="compositionally biased region" description="Polar residues" evidence="10">
    <location>
        <begin position="346"/>
        <end position="362"/>
    </location>
</feature>
<keyword evidence="13" id="KW-1185">Reference proteome</keyword>
<feature type="compositionally biased region" description="Polar residues" evidence="10">
    <location>
        <begin position="504"/>
        <end position="518"/>
    </location>
</feature>
<feature type="compositionally biased region" description="Basic and acidic residues" evidence="10">
    <location>
        <begin position="464"/>
        <end position="475"/>
    </location>
</feature>
<keyword evidence="7" id="KW-0131">Cell cycle</keyword>
<comment type="subcellular location">
    <subcellularLocation>
        <location evidence="1">Chromosome</location>
        <location evidence="1">Centromere</location>
    </subcellularLocation>
</comment>
<feature type="compositionally biased region" description="Polar residues" evidence="10">
    <location>
        <begin position="476"/>
        <end position="496"/>
    </location>
</feature>
<dbReference type="Proteomes" id="UP000233556">
    <property type="component" value="Unassembled WGS sequence"/>
</dbReference>
<feature type="region of interest" description="Disordered" evidence="10">
    <location>
        <begin position="463"/>
        <end position="556"/>
    </location>
</feature>
<evidence type="ECO:0000256" key="8">
    <source>
        <dbReference type="ARBA" id="ARBA00023328"/>
    </source>
</evidence>
<accession>A0A2I0UQG5</accession>
<dbReference type="GO" id="GO:0045132">
    <property type="term" value="P:meiotic chromosome segregation"/>
    <property type="evidence" value="ECO:0007669"/>
    <property type="project" value="InterPro"/>
</dbReference>
<dbReference type="Pfam" id="PF07557">
    <property type="entry name" value="Shugoshin_C"/>
    <property type="match status" value="1"/>
</dbReference>
<organism evidence="12 13">
    <name type="scientific">Limosa lapponica baueri</name>
    <dbReference type="NCBI Taxonomy" id="1758121"/>
    <lineage>
        <taxon>Eukaryota</taxon>
        <taxon>Metazoa</taxon>
        <taxon>Chordata</taxon>
        <taxon>Craniata</taxon>
        <taxon>Vertebrata</taxon>
        <taxon>Euteleostomi</taxon>
        <taxon>Archelosauria</taxon>
        <taxon>Archosauria</taxon>
        <taxon>Dinosauria</taxon>
        <taxon>Saurischia</taxon>
        <taxon>Theropoda</taxon>
        <taxon>Coelurosauria</taxon>
        <taxon>Aves</taxon>
        <taxon>Neognathae</taxon>
        <taxon>Neoaves</taxon>
        <taxon>Charadriiformes</taxon>
        <taxon>Scolopacidae</taxon>
        <taxon>Limosa</taxon>
    </lineage>
</organism>
<dbReference type="PANTHER" id="PTHR21577:SF3">
    <property type="entry name" value="SHUGOSHIN 1-RELATED"/>
    <property type="match status" value="1"/>
</dbReference>
<keyword evidence="5" id="KW-0159">Chromosome partition</keyword>
<sequence>MIGSGGKCCLLERIKRFIVMMEKQATAKSSTIFISGAVKGHRKTRDGTFQGAKWNASLASKIKSKLINNSSMFKVSLKQNNRALAVALSVEKENSRKLKNEKIFLQKEVEKLQLHNILLRRKLCCLNKTLIEIEAFLNYNLLTAIEISSLSENLQSCLPLSAGPSSPAGDQFKGTCQSARSVELPVKLPLIATANEKQQDSPSVCEIPNFNKSTTILSKERHSDQVKFSLSLPSGKNNQKLIEIEPVETTIDKNSMIKDSDIFLFAENQVCTELTCDCAFLTHVKNTQPFRQSEELTKQYNDSSLPFCGNVTERKKHAVLCQSKTQPNIKDSDKKGSSDNLPYGINSGSTTNDVNLRQSSSDLPHISPSPLKFSNESKKDVKKLLFTDKMKPEETVYGADMELTASDAGELLTVTAKDKDKLHQNRNSNANSDKILANFRKVKYSKKEKEKIKSKTEVSSNIYAEERLTRPDSSEASKTTDSQTQLFQNQTEQPPTGDSVGKQGLQNTSKDYQAQSCPSKARDTRRTYQQDFLHTNEKHSSPKVNRKTFQNPPKANTAKYCREENGQYGELKRTLARASRKAHIIPKENLTQFSLCKNEELKDKDALRAESVCGNKVTETQQMQAALVTQNGVAMNTPQAKEQVEDDSNTLKKVDSSSVAHKTPHISNAADNPVKHKHKFSSDITETRPEKKYFRHIDQGEQNILDDQEAPHEIGSFMSKLKPTVQKSEFLKSLSVECSKNGPLNVDGFSQEGLSNAELPALDNRNASMNFSTLKIPEICGGNDHNKTLDGGKAEQKLDHISKETYIKTPTSCHGRKALQDLTNSRIQSHTSLPKCLQTLEENSAAPSRRQRATICYKEPSLVSKLRRGDQFTDTQFLDSPIYKVKNKVSFKSKSKFI</sequence>
<evidence type="ECO:0000256" key="3">
    <source>
        <dbReference type="ARBA" id="ARBA00022454"/>
    </source>
</evidence>
<comment type="similarity">
    <text evidence="2">Belongs to the shugoshin family.</text>
</comment>
<feature type="compositionally biased region" description="Basic and acidic residues" evidence="10">
    <location>
        <begin position="520"/>
        <end position="540"/>
    </location>
</feature>
<keyword evidence="6 9" id="KW-0175">Coiled coil</keyword>
<dbReference type="OrthoDB" id="5990092at2759"/>
<name>A0A2I0UQG5_LIMLA</name>
<dbReference type="GO" id="GO:0051177">
    <property type="term" value="P:meiotic sister chromatid cohesion"/>
    <property type="evidence" value="ECO:0007669"/>
    <property type="project" value="TreeGrafter"/>
</dbReference>
<evidence type="ECO:0000256" key="2">
    <source>
        <dbReference type="ARBA" id="ARBA00010845"/>
    </source>
</evidence>
<evidence type="ECO:0000313" key="13">
    <source>
        <dbReference type="Proteomes" id="UP000233556"/>
    </source>
</evidence>
<evidence type="ECO:0000256" key="9">
    <source>
        <dbReference type="SAM" id="Coils"/>
    </source>
</evidence>
<feature type="compositionally biased region" description="Polar residues" evidence="10">
    <location>
        <begin position="656"/>
        <end position="670"/>
    </location>
</feature>
<dbReference type="InterPro" id="IPR011515">
    <property type="entry name" value="Shugoshin_C"/>
</dbReference>
<feature type="domain" description="Shugoshin C-terminal" evidence="11">
    <location>
        <begin position="847"/>
        <end position="868"/>
    </location>
</feature>
<evidence type="ECO:0000256" key="4">
    <source>
        <dbReference type="ARBA" id="ARBA00022618"/>
    </source>
</evidence>
<evidence type="ECO:0000256" key="7">
    <source>
        <dbReference type="ARBA" id="ARBA00023306"/>
    </source>
</evidence>
<dbReference type="InterPro" id="IPR038889">
    <property type="entry name" value="Shugoshin1/2"/>
</dbReference>
<dbReference type="GO" id="GO:0000776">
    <property type="term" value="C:kinetochore"/>
    <property type="evidence" value="ECO:0007669"/>
    <property type="project" value="TreeGrafter"/>
</dbReference>
<dbReference type="GO" id="GO:0051301">
    <property type="term" value="P:cell division"/>
    <property type="evidence" value="ECO:0007669"/>
    <property type="project" value="UniProtKB-KW"/>
</dbReference>
<evidence type="ECO:0000313" key="12">
    <source>
        <dbReference type="EMBL" id="PKU48281.1"/>
    </source>
</evidence>